<dbReference type="EMBL" id="JABSTV010001254">
    <property type="protein sequence ID" value="KAH7939381.1"/>
    <property type="molecule type" value="Genomic_DNA"/>
</dbReference>
<evidence type="ECO:0000256" key="8">
    <source>
        <dbReference type="ARBA" id="ARBA00048484"/>
    </source>
</evidence>
<evidence type="ECO:0000256" key="3">
    <source>
        <dbReference type="ARBA" id="ARBA00022487"/>
    </source>
</evidence>
<dbReference type="FunFam" id="3.40.50.1820:FF:000029">
    <property type="entry name" value="Acetylcholinesterase"/>
    <property type="match status" value="1"/>
</dbReference>
<accession>A0A9D4SQ42</accession>
<feature type="chain" id="PRO_5039702451" description="acetylcholinesterase" evidence="10">
    <location>
        <begin position="20"/>
        <end position="1041"/>
    </location>
</feature>
<keyword evidence="4" id="KW-0378">Hydrolase</keyword>
<evidence type="ECO:0000256" key="1">
    <source>
        <dbReference type="ARBA" id="ARBA00005964"/>
    </source>
</evidence>
<dbReference type="GO" id="GO:0019695">
    <property type="term" value="P:choline metabolic process"/>
    <property type="evidence" value="ECO:0007669"/>
    <property type="project" value="TreeGrafter"/>
</dbReference>
<organism evidence="12 13">
    <name type="scientific">Rhipicephalus sanguineus</name>
    <name type="common">Brown dog tick</name>
    <name type="synonym">Ixodes sanguineus</name>
    <dbReference type="NCBI Taxonomy" id="34632"/>
    <lineage>
        <taxon>Eukaryota</taxon>
        <taxon>Metazoa</taxon>
        <taxon>Ecdysozoa</taxon>
        <taxon>Arthropoda</taxon>
        <taxon>Chelicerata</taxon>
        <taxon>Arachnida</taxon>
        <taxon>Acari</taxon>
        <taxon>Parasitiformes</taxon>
        <taxon>Ixodida</taxon>
        <taxon>Ixodoidea</taxon>
        <taxon>Ixodidae</taxon>
        <taxon>Rhipicephalinae</taxon>
        <taxon>Rhipicephalus</taxon>
        <taxon>Rhipicephalus</taxon>
    </lineage>
</organism>
<dbReference type="InterPro" id="IPR029058">
    <property type="entry name" value="AB_hydrolase_fold"/>
</dbReference>
<dbReference type="PANTHER" id="PTHR43918">
    <property type="entry name" value="ACETYLCHOLINESTERASE"/>
    <property type="match status" value="1"/>
</dbReference>
<dbReference type="InterPro" id="IPR019826">
    <property type="entry name" value="Carboxylesterase_B_AS"/>
</dbReference>
<evidence type="ECO:0000313" key="13">
    <source>
        <dbReference type="Proteomes" id="UP000821837"/>
    </source>
</evidence>
<dbReference type="InterPro" id="IPR050654">
    <property type="entry name" value="AChE-related_enzymes"/>
</dbReference>
<evidence type="ECO:0000256" key="7">
    <source>
        <dbReference type="ARBA" id="ARBA00023180"/>
    </source>
</evidence>
<reference evidence="12" key="2">
    <citation type="submission" date="2021-09" db="EMBL/GenBank/DDBJ databases">
        <authorList>
            <person name="Jia N."/>
            <person name="Wang J."/>
            <person name="Shi W."/>
            <person name="Du L."/>
            <person name="Sun Y."/>
            <person name="Zhan W."/>
            <person name="Jiang J."/>
            <person name="Wang Q."/>
            <person name="Zhang B."/>
            <person name="Ji P."/>
            <person name="Sakyi L.B."/>
            <person name="Cui X."/>
            <person name="Yuan T."/>
            <person name="Jiang B."/>
            <person name="Yang W."/>
            <person name="Lam T.T.-Y."/>
            <person name="Chang Q."/>
            <person name="Ding S."/>
            <person name="Wang X."/>
            <person name="Zhu J."/>
            <person name="Ruan X."/>
            <person name="Zhao L."/>
            <person name="Wei J."/>
            <person name="Que T."/>
            <person name="Du C."/>
            <person name="Cheng J."/>
            <person name="Dai P."/>
            <person name="Han X."/>
            <person name="Huang E."/>
            <person name="Gao Y."/>
            <person name="Liu J."/>
            <person name="Shao H."/>
            <person name="Ye R."/>
            <person name="Li L."/>
            <person name="Wei W."/>
            <person name="Wang X."/>
            <person name="Wang C."/>
            <person name="Huo Q."/>
            <person name="Li W."/>
            <person name="Guo W."/>
            <person name="Chen H."/>
            <person name="Chen S."/>
            <person name="Zhou L."/>
            <person name="Zhou L."/>
            <person name="Ni X."/>
            <person name="Tian J."/>
            <person name="Zhou Y."/>
            <person name="Sheng Y."/>
            <person name="Liu T."/>
            <person name="Pan Y."/>
            <person name="Xia L."/>
            <person name="Li J."/>
            <person name="Zhao F."/>
            <person name="Cao W."/>
        </authorList>
    </citation>
    <scope>NUCLEOTIDE SEQUENCE</scope>
    <source>
        <strain evidence="12">Rsan-2018</strain>
        <tissue evidence="12">Larvae</tissue>
    </source>
</reference>
<feature type="domain" description="Carboxylesterase type B" evidence="11">
    <location>
        <begin position="533"/>
        <end position="1035"/>
    </location>
</feature>
<dbReference type="AlphaFoldDB" id="A0A9D4SQ42"/>
<feature type="active site" description="Charge relay system" evidence="9">
    <location>
        <position position="953"/>
    </location>
</feature>
<protein>
    <recommendedName>
        <fullName evidence="2">acetylcholinesterase</fullName>
        <ecNumber evidence="2">3.1.1.7</ecNumber>
    </recommendedName>
</protein>
<feature type="domain" description="Carboxylesterase type B" evidence="11">
    <location>
        <begin position="25"/>
        <end position="506"/>
    </location>
</feature>
<feature type="signal peptide" evidence="10">
    <location>
        <begin position="1"/>
        <end position="19"/>
    </location>
</feature>
<dbReference type="GO" id="GO:0005886">
    <property type="term" value="C:plasma membrane"/>
    <property type="evidence" value="ECO:0007669"/>
    <property type="project" value="TreeGrafter"/>
</dbReference>
<keyword evidence="10" id="KW-0732">Signal</keyword>
<keyword evidence="13" id="KW-1185">Reference proteome</keyword>
<comment type="similarity">
    <text evidence="1">Belongs to the type-B carboxylesterase/lipase family.</text>
</comment>
<dbReference type="PANTHER" id="PTHR43918:SF4">
    <property type="entry name" value="CARBOXYLIC ESTER HYDROLASE"/>
    <property type="match status" value="1"/>
</dbReference>
<evidence type="ECO:0000259" key="11">
    <source>
        <dbReference type="Pfam" id="PF00135"/>
    </source>
</evidence>
<evidence type="ECO:0000313" key="12">
    <source>
        <dbReference type="EMBL" id="KAH7939381.1"/>
    </source>
</evidence>
<dbReference type="PROSITE" id="PS00122">
    <property type="entry name" value="CARBOXYLESTERASE_B_1"/>
    <property type="match status" value="1"/>
</dbReference>
<dbReference type="VEuPathDB" id="VectorBase:RSAN_040555"/>
<gene>
    <name evidence="12" type="ORF">HPB52_011675</name>
</gene>
<evidence type="ECO:0000256" key="9">
    <source>
        <dbReference type="PIRSR" id="PIRSR600997-1"/>
    </source>
</evidence>
<comment type="catalytic activity">
    <reaction evidence="8">
        <text>acetylcholine + H2O = choline + acetate + H(+)</text>
        <dbReference type="Rhea" id="RHEA:17561"/>
        <dbReference type="ChEBI" id="CHEBI:15354"/>
        <dbReference type="ChEBI" id="CHEBI:15355"/>
        <dbReference type="ChEBI" id="CHEBI:15377"/>
        <dbReference type="ChEBI" id="CHEBI:15378"/>
        <dbReference type="ChEBI" id="CHEBI:30089"/>
        <dbReference type="EC" id="3.1.1.7"/>
    </reaction>
</comment>
<dbReference type="InterPro" id="IPR002018">
    <property type="entry name" value="CarbesteraseB"/>
</dbReference>
<keyword evidence="7" id="KW-0325">Glycoprotein</keyword>
<evidence type="ECO:0000256" key="10">
    <source>
        <dbReference type="SAM" id="SignalP"/>
    </source>
</evidence>
<feature type="active site" description="Acyl-ester intermediate" evidence="9">
    <location>
        <position position="717"/>
    </location>
</feature>
<dbReference type="Pfam" id="PF00135">
    <property type="entry name" value="COesterase"/>
    <property type="match status" value="2"/>
</dbReference>
<evidence type="ECO:0000256" key="2">
    <source>
        <dbReference type="ARBA" id="ARBA00013276"/>
    </source>
</evidence>
<dbReference type="InterPro" id="IPR000997">
    <property type="entry name" value="Cholinesterase"/>
</dbReference>
<evidence type="ECO:0000256" key="5">
    <source>
        <dbReference type="ARBA" id="ARBA00022867"/>
    </source>
</evidence>
<dbReference type="GO" id="GO:0005615">
    <property type="term" value="C:extracellular space"/>
    <property type="evidence" value="ECO:0007669"/>
    <property type="project" value="TreeGrafter"/>
</dbReference>
<keyword evidence="6" id="KW-1015">Disulfide bond</keyword>
<dbReference type="GO" id="GO:0006581">
    <property type="term" value="P:acetylcholine catabolic process"/>
    <property type="evidence" value="ECO:0007669"/>
    <property type="project" value="TreeGrafter"/>
</dbReference>
<dbReference type="SUPFAM" id="SSF53474">
    <property type="entry name" value="alpha/beta-Hydrolases"/>
    <property type="match status" value="2"/>
</dbReference>
<name>A0A9D4SQ42_RHISA</name>
<keyword evidence="5" id="KW-0531">Neurotransmitter degradation</keyword>
<feature type="active site" description="Charge relay system" evidence="9">
    <location>
        <position position="847"/>
    </location>
</feature>
<dbReference type="EC" id="3.1.1.7" evidence="2"/>
<reference evidence="12" key="1">
    <citation type="journal article" date="2020" name="Cell">
        <title>Large-Scale Comparative Analyses of Tick Genomes Elucidate Their Genetic Diversity and Vector Capacities.</title>
        <authorList>
            <consortium name="Tick Genome and Microbiome Consortium (TIGMIC)"/>
            <person name="Jia N."/>
            <person name="Wang J."/>
            <person name="Shi W."/>
            <person name="Du L."/>
            <person name="Sun Y."/>
            <person name="Zhan W."/>
            <person name="Jiang J.F."/>
            <person name="Wang Q."/>
            <person name="Zhang B."/>
            <person name="Ji P."/>
            <person name="Bell-Sakyi L."/>
            <person name="Cui X.M."/>
            <person name="Yuan T.T."/>
            <person name="Jiang B.G."/>
            <person name="Yang W.F."/>
            <person name="Lam T.T."/>
            <person name="Chang Q.C."/>
            <person name="Ding S.J."/>
            <person name="Wang X.J."/>
            <person name="Zhu J.G."/>
            <person name="Ruan X.D."/>
            <person name="Zhao L."/>
            <person name="Wei J.T."/>
            <person name="Ye R.Z."/>
            <person name="Que T.C."/>
            <person name="Du C.H."/>
            <person name="Zhou Y.H."/>
            <person name="Cheng J.X."/>
            <person name="Dai P.F."/>
            <person name="Guo W.B."/>
            <person name="Han X.H."/>
            <person name="Huang E.J."/>
            <person name="Li L.F."/>
            <person name="Wei W."/>
            <person name="Gao Y.C."/>
            <person name="Liu J.Z."/>
            <person name="Shao H.Z."/>
            <person name="Wang X."/>
            <person name="Wang C.C."/>
            <person name="Yang T.C."/>
            <person name="Huo Q.B."/>
            <person name="Li W."/>
            <person name="Chen H.Y."/>
            <person name="Chen S.E."/>
            <person name="Zhou L.G."/>
            <person name="Ni X.B."/>
            <person name="Tian J.H."/>
            <person name="Sheng Y."/>
            <person name="Liu T."/>
            <person name="Pan Y.S."/>
            <person name="Xia L.Y."/>
            <person name="Li J."/>
            <person name="Zhao F."/>
            <person name="Cao W.C."/>
        </authorList>
    </citation>
    <scope>NUCLEOTIDE SEQUENCE</scope>
    <source>
        <strain evidence="12">Rsan-2018</strain>
    </source>
</reference>
<comment type="caution">
    <text evidence="12">The sequence shown here is derived from an EMBL/GenBank/DDBJ whole genome shotgun (WGS) entry which is preliminary data.</text>
</comment>
<proteinExistence type="inferred from homology"/>
<dbReference type="Proteomes" id="UP000821837">
    <property type="component" value="Chromosome 8"/>
</dbReference>
<evidence type="ECO:0000256" key="6">
    <source>
        <dbReference type="ARBA" id="ARBA00023157"/>
    </source>
</evidence>
<dbReference type="GO" id="GO:0003990">
    <property type="term" value="F:acetylcholinesterase activity"/>
    <property type="evidence" value="ECO:0007669"/>
    <property type="project" value="UniProtKB-EC"/>
</dbReference>
<evidence type="ECO:0000256" key="4">
    <source>
        <dbReference type="ARBA" id="ARBA00022801"/>
    </source>
</evidence>
<dbReference type="Gene3D" id="3.40.50.1820">
    <property type="entry name" value="alpha/beta hydrolase"/>
    <property type="match status" value="2"/>
</dbReference>
<keyword evidence="3" id="KW-0719">Serine esterase</keyword>
<sequence>MGATPVAAILLVLTAASHGFHTDVTRNTSLGLVKGNRLVVLGRPVEEYLGIPYAKPPIGGLRFTPPRPAEPWQVQFFYIFRYSANKSSTLVGNSFTQKYRNAQGSFPTSAEDCLHLNVWSPQNRTQEAAPVLAWIHGGGFMQGSSGQSLYNGAVLAARTGLVIVGLNYRLGILGFLDANTTQAPGNVGLMDQNMALKWIRDHIGRFGGDPLKVTIFGESSGAMSAHAHVISPVSRGLFLRACLMSGTLQGQGFYQTVNESMSKGNTIAVALGCSDNETNMFTDPDTVVACLRSKNPFELARLASTIFKPKIFPFLPTFPNKFFPVEPRRAVKQGSFNAADLFVGVTSDEGAIALMFPISNEIIPREFHGGLTGTQFESSVRERVFAWLKADFARPLDAYIPKKNDSQSLRRGYVDYLTDSLFVCPMHLTAEEISSKEHSVYTYVFGHRSKKSTLPPWMGTPHGWDVSYTFGMPLVNQERFNAQDMNVSEVVITAVSTFASTGTEDPGKMGGSVTPILLLFITASCGFASDVVKNTRLGWIKGNRLEILGRAVDEFRGIPYAQPPLDALRFRPPRPYGPWNGTLDARSKRTACPQVVSNPKAFASVQLTEDCLQLNIWSPQERAGGTVPVLVWIHGGGFTHGSSAQDVCNGVVLAARTGLVVASFNYRLGFLGFLDAQFPEAPGNVGLLDQNLALNWIRGNIDQYGGDPSRVTIFGDSAGGMSVHGHVISPLSNGLFARACLMSGTLHGRDFIEPSSDSISKGDLVAKAVDCADSERNLTTDPEYVLECLRSKNASELVRVTNTVLSPKFFPFLPTFPNDFLPMDPSAAVKQGLFNAADLMAGVTSDEGATALRSLPNNLDHFDRKRLEQTLHFLIFPWLKTNFSKPLDVYKAEAFDNELLRRAYTDYLSDSVFFCPMHFTAAEHSNRNQSVFTYVFGHQSRKNPLPSWMGTPHSYDVNYMLGRPLVDQRNYTAEDARVSELDITALSTFASTGVPKLPGDQPWPKYTSDNKVSVYISGNNVTDIRDFHMEKCEVWKKFWKM</sequence>
<dbReference type="PRINTS" id="PR00878">
    <property type="entry name" value="CHOLNESTRASE"/>
</dbReference>